<dbReference type="PANTHER" id="PTHR43578">
    <property type="entry name" value="NADH-QUINONE OXIDOREDUCTASE SUBUNIT F"/>
    <property type="match status" value="1"/>
</dbReference>
<dbReference type="OrthoDB" id="9800692at2"/>
<evidence type="ECO:0000313" key="5">
    <source>
        <dbReference type="Proteomes" id="UP000190625"/>
    </source>
</evidence>
<dbReference type="SUPFAM" id="SSF52833">
    <property type="entry name" value="Thioredoxin-like"/>
    <property type="match status" value="1"/>
</dbReference>
<dbReference type="EMBL" id="FUWM01000005">
    <property type="protein sequence ID" value="SJZ38227.1"/>
    <property type="molecule type" value="Genomic_DNA"/>
</dbReference>
<dbReference type="CDD" id="cd02980">
    <property type="entry name" value="TRX_Fd_family"/>
    <property type="match status" value="1"/>
</dbReference>
<keyword evidence="1" id="KW-0479">Metal-binding</keyword>
<organism evidence="4 5">
    <name type="scientific">Selenihalanaerobacter shriftii</name>
    <dbReference type="NCBI Taxonomy" id="142842"/>
    <lineage>
        <taxon>Bacteria</taxon>
        <taxon>Bacillati</taxon>
        <taxon>Bacillota</taxon>
        <taxon>Clostridia</taxon>
        <taxon>Halanaerobiales</taxon>
        <taxon>Halobacteroidaceae</taxon>
        <taxon>Selenihalanaerobacter</taxon>
    </lineage>
</organism>
<evidence type="ECO:0000256" key="3">
    <source>
        <dbReference type="ARBA" id="ARBA00023014"/>
    </source>
</evidence>
<evidence type="ECO:0000256" key="1">
    <source>
        <dbReference type="ARBA" id="ARBA00022723"/>
    </source>
</evidence>
<gene>
    <name evidence="4" type="ORF">SAMN02745118_00658</name>
</gene>
<accession>A0A1T4K7A6</accession>
<keyword evidence="2" id="KW-0408">Iron</keyword>
<dbReference type="GO" id="GO:0051536">
    <property type="term" value="F:iron-sulfur cluster binding"/>
    <property type="evidence" value="ECO:0007669"/>
    <property type="project" value="UniProtKB-KW"/>
</dbReference>
<dbReference type="InterPro" id="IPR036249">
    <property type="entry name" value="Thioredoxin-like_sf"/>
</dbReference>
<protein>
    <submittedName>
        <fullName evidence="4">NAD(P)-dependent iron-only hydrogenase iron-sulfur protein</fullName>
    </submittedName>
</protein>
<keyword evidence="3" id="KW-0411">Iron-sulfur</keyword>
<evidence type="ECO:0000313" key="4">
    <source>
        <dbReference type="EMBL" id="SJZ38227.1"/>
    </source>
</evidence>
<dbReference type="PANTHER" id="PTHR43578:SF3">
    <property type="entry name" value="NADH-QUINONE OXIDOREDUCTASE SUBUNIT F"/>
    <property type="match status" value="1"/>
</dbReference>
<dbReference type="GO" id="GO:0046872">
    <property type="term" value="F:metal ion binding"/>
    <property type="evidence" value="ECO:0007669"/>
    <property type="project" value="UniProtKB-KW"/>
</dbReference>
<dbReference type="Gene3D" id="3.40.30.10">
    <property type="entry name" value="Glutaredoxin"/>
    <property type="match status" value="1"/>
</dbReference>
<name>A0A1T4K7A6_9FIRM</name>
<reference evidence="5" key="1">
    <citation type="submission" date="2017-02" db="EMBL/GenBank/DDBJ databases">
        <authorList>
            <person name="Varghese N."/>
            <person name="Submissions S."/>
        </authorList>
    </citation>
    <scope>NUCLEOTIDE SEQUENCE [LARGE SCALE GENOMIC DNA]</scope>
    <source>
        <strain evidence="5">ATCC BAA-73</strain>
    </source>
</reference>
<dbReference type="RefSeq" id="WP_143555649.1">
    <property type="nucleotide sequence ID" value="NZ_FUWM01000005.1"/>
</dbReference>
<dbReference type="AlphaFoldDB" id="A0A1T4K7A6"/>
<sequence>MESLAKLKESREKFSKELELVSEKPQIIIGFGTCGIAAGARKILTAIETEVEERELDVAVSQTGCIGLCEKEPLVDIKLPGEDRVTYGNLSVDDVEKIIAEHVIEGKVVENLAIARLED</sequence>
<dbReference type="Proteomes" id="UP000190625">
    <property type="component" value="Unassembled WGS sequence"/>
</dbReference>
<keyword evidence="5" id="KW-1185">Reference proteome</keyword>
<dbReference type="STRING" id="142842.SAMN02745118_00658"/>
<proteinExistence type="predicted"/>
<evidence type="ECO:0000256" key="2">
    <source>
        <dbReference type="ARBA" id="ARBA00023004"/>
    </source>
</evidence>